<dbReference type="GO" id="GO:0042393">
    <property type="term" value="F:histone binding"/>
    <property type="evidence" value="ECO:0007669"/>
    <property type="project" value="TreeGrafter"/>
</dbReference>
<dbReference type="Gene3D" id="1.10.10.60">
    <property type="entry name" value="Homeodomain-like"/>
    <property type="match status" value="1"/>
</dbReference>
<evidence type="ECO:0000256" key="1">
    <source>
        <dbReference type="ARBA" id="ARBA00004123"/>
    </source>
</evidence>
<reference evidence="7 8" key="1">
    <citation type="submission" date="2018-09" db="EMBL/GenBank/DDBJ databases">
        <title>A high-quality reference genome of wild soybean provides a powerful tool to mine soybean genomes.</title>
        <authorList>
            <person name="Xie M."/>
            <person name="Chung C.Y.L."/>
            <person name="Li M.-W."/>
            <person name="Wong F.-L."/>
            <person name="Chan T.-F."/>
            <person name="Lam H.-M."/>
        </authorList>
    </citation>
    <scope>NUCLEOTIDE SEQUENCE [LARGE SCALE GENOMIC DNA]</scope>
    <source>
        <strain evidence="8">cv. W05</strain>
        <tissue evidence="7">Hypocotyl of etiolated seedlings</tissue>
    </source>
</reference>
<name>A0A445JM70_GLYSO</name>
<proteinExistence type="inferred from homology"/>
<organism evidence="7 8">
    <name type="scientific">Glycine soja</name>
    <name type="common">Wild soybean</name>
    <dbReference type="NCBI Taxonomy" id="3848"/>
    <lineage>
        <taxon>Eukaryota</taxon>
        <taxon>Viridiplantae</taxon>
        <taxon>Streptophyta</taxon>
        <taxon>Embryophyta</taxon>
        <taxon>Tracheophyta</taxon>
        <taxon>Spermatophyta</taxon>
        <taxon>Magnoliopsida</taxon>
        <taxon>eudicotyledons</taxon>
        <taxon>Gunneridae</taxon>
        <taxon>Pentapetalae</taxon>
        <taxon>rosids</taxon>
        <taxon>fabids</taxon>
        <taxon>Fabales</taxon>
        <taxon>Fabaceae</taxon>
        <taxon>Papilionoideae</taxon>
        <taxon>50 kb inversion clade</taxon>
        <taxon>NPAAA clade</taxon>
        <taxon>indigoferoid/millettioid clade</taxon>
        <taxon>Phaseoleae</taxon>
        <taxon>Glycine</taxon>
        <taxon>Glycine subgen. Soja</taxon>
    </lineage>
</organism>
<dbReference type="GO" id="GO:0034728">
    <property type="term" value="P:nucleosome organization"/>
    <property type="evidence" value="ECO:0007669"/>
    <property type="project" value="TreeGrafter"/>
</dbReference>
<comment type="caution">
    <text evidence="7">The sequence shown here is derived from an EMBL/GenBank/DDBJ whole genome shotgun (WGS) entry which is preliminary data.</text>
</comment>
<evidence type="ECO:0000313" key="8">
    <source>
        <dbReference type="Proteomes" id="UP000289340"/>
    </source>
</evidence>
<feature type="compositionally biased region" description="Basic and acidic residues" evidence="5">
    <location>
        <begin position="221"/>
        <end position="235"/>
    </location>
</feature>
<feature type="compositionally biased region" description="Acidic residues" evidence="5">
    <location>
        <begin position="249"/>
        <end position="265"/>
    </location>
</feature>
<dbReference type="Pfam" id="PF23588">
    <property type="entry name" value="HTH_CHD1_Hrp3"/>
    <property type="match status" value="1"/>
</dbReference>
<dbReference type="Proteomes" id="UP000289340">
    <property type="component" value="Chromosome 8"/>
</dbReference>
<evidence type="ECO:0000256" key="5">
    <source>
        <dbReference type="SAM" id="MobiDB-lite"/>
    </source>
</evidence>
<feature type="compositionally biased region" description="Acidic residues" evidence="5">
    <location>
        <begin position="191"/>
        <end position="209"/>
    </location>
</feature>
<keyword evidence="4" id="KW-0539">Nucleus</keyword>
<dbReference type="SMART" id="SM01176">
    <property type="entry name" value="DUF4208"/>
    <property type="match status" value="1"/>
</dbReference>
<dbReference type="InterPro" id="IPR056302">
    <property type="entry name" value="CHD1-2/Hrp3_HTH"/>
</dbReference>
<feature type="compositionally biased region" description="Polar residues" evidence="5">
    <location>
        <begin position="122"/>
        <end position="134"/>
    </location>
</feature>
<feature type="compositionally biased region" description="Polar residues" evidence="5">
    <location>
        <begin position="708"/>
        <end position="724"/>
    </location>
</feature>
<dbReference type="PANTHER" id="PTHR45623">
    <property type="entry name" value="CHROMODOMAIN-HELICASE-DNA-BINDING PROTEIN 3-RELATED-RELATED"/>
    <property type="match status" value="1"/>
</dbReference>
<dbReference type="GO" id="GO:0016887">
    <property type="term" value="F:ATP hydrolysis activity"/>
    <property type="evidence" value="ECO:0007669"/>
    <property type="project" value="TreeGrafter"/>
</dbReference>
<evidence type="ECO:0000313" key="7">
    <source>
        <dbReference type="EMBL" id="RZB99570.1"/>
    </source>
</evidence>
<feature type="compositionally biased region" description="Acidic residues" evidence="5">
    <location>
        <begin position="97"/>
        <end position="107"/>
    </location>
</feature>
<evidence type="ECO:0000256" key="3">
    <source>
        <dbReference type="ARBA" id="ARBA00023125"/>
    </source>
</evidence>
<dbReference type="GO" id="GO:0000785">
    <property type="term" value="C:chromatin"/>
    <property type="evidence" value="ECO:0007669"/>
    <property type="project" value="TreeGrafter"/>
</dbReference>
<dbReference type="PANTHER" id="PTHR45623:SF14">
    <property type="entry name" value="CHROMODOMAIN-HELICASE-DNA-BINDING PROTEIN 1"/>
    <property type="match status" value="1"/>
</dbReference>
<feature type="compositionally biased region" description="Acidic residues" evidence="5">
    <location>
        <begin position="148"/>
        <end position="174"/>
    </location>
</feature>
<dbReference type="EMBL" id="QZWG01000008">
    <property type="protein sequence ID" value="RZB99570.1"/>
    <property type="molecule type" value="Genomic_DNA"/>
</dbReference>
<evidence type="ECO:0000256" key="4">
    <source>
        <dbReference type="ARBA" id="ARBA00023242"/>
    </source>
</evidence>
<evidence type="ECO:0000259" key="6">
    <source>
        <dbReference type="SMART" id="SM01176"/>
    </source>
</evidence>
<feature type="region of interest" description="Disordered" evidence="5">
    <location>
        <begin position="705"/>
        <end position="737"/>
    </location>
</feature>
<protein>
    <submittedName>
        <fullName evidence="7">Protein CHROMATIN REMODELING 5 isoform A</fullName>
    </submittedName>
</protein>
<dbReference type="InterPro" id="IPR025260">
    <property type="entry name" value="CHD1-like_C"/>
</dbReference>
<dbReference type="GO" id="GO:0005634">
    <property type="term" value="C:nucleus"/>
    <property type="evidence" value="ECO:0007669"/>
    <property type="project" value="UniProtKB-SubCell"/>
</dbReference>
<dbReference type="Pfam" id="PF13907">
    <property type="entry name" value="CHD1-like_C"/>
    <property type="match status" value="1"/>
</dbReference>
<comment type="similarity">
    <text evidence="2">Belongs to the SNF2/RAD54 helicase family.</text>
</comment>
<feature type="compositionally biased region" description="Basic residues" evidence="5">
    <location>
        <begin position="236"/>
        <end position="245"/>
    </location>
</feature>
<accession>A0A445JM70</accession>
<keyword evidence="8" id="KW-1185">Reference proteome</keyword>
<feature type="domain" description="Chromodomain-helicase-DNA-binding protein 1-like C-terminal" evidence="6">
    <location>
        <begin position="589"/>
        <end position="694"/>
    </location>
</feature>
<dbReference type="GO" id="GO:0003677">
    <property type="term" value="F:DNA binding"/>
    <property type="evidence" value="ECO:0007669"/>
    <property type="project" value="UniProtKB-KW"/>
</dbReference>
<gene>
    <name evidence="7" type="ORF">D0Y65_022124</name>
</gene>
<feature type="region of interest" description="Disordered" evidence="5">
    <location>
        <begin position="1"/>
        <end position="269"/>
    </location>
</feature>
<feature type="compositionally biased region" description="Basic and acidic residues" evidence="5">
    <location>
        <begin position="14"/>
        <end position="34"/>
    </location>
</feature>
<dbReference type="GO" id="GO:0003682">
    <property type="term" value="F:chromatin binding"/>
    <property type="evidence" value="ECO:0007669"/>
    <property type="project" value="TreeGrafter"/>
</dbReference>
<dbReference type="GO" id="GO:0140658">
    <property type="term" value="F:ATP-dependent chromatin remodeler activity"/>
    <property type="evidence" value="ECO:0007669"/>
    <property type="project" value="TreeGrafter"/>
</dbReference>
<keyword evidence="3" id="KW-0238">DNA-binding</keyword>
<evidence type="ECO:0000256" key="2">
    <source>
        <dbReference type="ARBA" id="ARBA00007025"/>
    </source>
</evidence>
<sequence>MKMEVQYGSYSEPDGSRLQKEATTDDRVGTRESNIENMGNKTAAVGGWGTTFWKDCQPMCPPNEDRGESLDSEDDDDGLKDSGKGSIGHSGIPAEEMLSDEYYEQNGEEQSVSLHCRVVRQPTGSNSRPQQMSSIVKRRMHKSRISDDAEDNDGDADYEEEDEADEDDPDDADFEPSTWGRAADKDKDWEGEVSVEADEGIDVSDNDDSYFDKKAKGRQRGKIERSIRSSKDRKYTRSSRQRRVKPSFGDEDDESTADDSDSESDGDFKSIKKREAVELGSLDPKGPLLDFFGVPVKANDIFFLIGKIINIINNGMGEKAPTVLVQDKDSHHKGRVLGQLKNRILATRFWFPNPAVCCPTINMTPRYVFQETDCRLYFIIKKVSSPFKIPFPSSFRVTSHILDNFLLLTGYLILTRVQGLQLLAKRISRYEDPIAQFHVLTYLKPSNWSKGCGWNQIDDARLLLGVYYHGFGNWEIIRLDERLGLTKKIAPVELQHHETFLPRAPNLRNRSNALLEQELASLGVKNTYTKVGKKPSKKEREHLVNISLSSGQEKKKQLGSSKFNVKIRKDRLQKPLKVEPIVKEEGEMSDDEEVYEQFKEVKWMEWCQDVMIEEMKTLKRLHRLQTTSANLPTEKVLSKIRNYLQLLGRRINQIVLKHEEEPYKQDRMTTRLWKYVSTFSHLSGERLCQIYSKLKVEQNVAGVGPSHANGSISDPFSRNGNPNHSYPFPRHMEKQRG</sequence>
<comment type="subcellular location">
    <subcellularLocation>
        <location evidence="1">Nucleus</location>
    </subcellularLocation>
</comment>
<dbReference type="AlphaFoldDB" id="A0A445JM70"/>